<reference evidence="15 16" key="1">
    <citation type="submission" date="2024-03" db="EMBL/GenBank/DDBJ databases">
        <title>Genome-scale model development and genomic sequencing of the oleaginous clade Lipomyces.</title>
        <authorList>
            <consortium name="Lawrence Berkeley National Laboratory"/>
            <person name="Czajka J.J."/>
            <person name="Han Y."/>
            <person name="Kim J."/>
            <person name="Mondo S.J."/>
            <person name="Hofstad B.A."/>
            <person name="Robles A."/>
            <person name="Haridas S."/>
            <person name="Riley R."/>
            <person name="LaButti K."/>
            <person name="Pangilinan J."/>
            <person name="Andreopoulos W."/>
            <person name="Lipzen A."/>
            <person name="Yan J."/>
            <person name="Wang M."/>
            <person name="Ng V."/>
            <person name="Grigoriev I.V."/>
            <person name="Spatafora J.W."/>
            <person name="Magnuson J.K."/>
            <person name="Baker S.E."/>
            <person name="Pomraning K.R."/>
        </authorList>
    </citation>
    <scope>NUCLEOTIDE SEQUENCE [LARGE SCALE GENOMIC DNA]</scope>
    <source>
        <strain evidence="15 16">Phaff 52-87</strain>
    </source>
</reference>
<dbReference type="Gene3D" id="3.40.50.300">
    <property type="entry name" value="P-loop containing nucleotide triphosphate hydrolases"/>
    <property type="match status" value="2"/>
</dbReference>
<dbReference type="Pfam" id="PF13361">
    <property type="entry name" value="UvrD_C"/>
    <property type="match status" value="1"/>
</dbReference>
<evidence type="ECO:0000256" key="10">
    <source>
        <dbReference type="ARBA" id="ARBA00048988"/>
    </source>
</evidence>
<dbReference type="InterPro" id="IPR027417">
    <property type="entry name" value="P-loop_NTPase"/>
</dbReference>
<protein>
    <recommendedName>
        <fullName evidence="9">DNA 3'-5' helicase</fullName>
        <ecNumber evidence="9">5.6.2.4</ecNumber>
    </recommendedName>
</protein>
<evidence type="ECO:0000259" key="14">
    <source>
        <dbReference type="PROSITE" id="PS51217"/>
    </source>
</evidence>
<dbReference type="PANTHER" id="PTHR11070">
    <property type="entry name" value="UVRD / RECB / PCRA DNA HELICASE FAMILY MEMBER"/>
    <property type="match status" value="1"/>
</dbReference>
<evidence type="ECO:0000256" key="11">
    <source>
        <dbReference type="PROSITE-ProRule" id="PRU00560"/>
    </source>
</evidence>
<evidence type="ECO:0000256" key="7">
    <source>
        <dbReference type="ARBA" id="ARBA00023235"/>
    </source>
</evidence>
<feature type="domain" description="UvrD-like helicase C-terminal" evidence="14">
    <location>
        <begin position="341"/>
        <end position="526"/>
    </location>
</feature>
<keyword evidence="3 11" id="KW-0378">Hydrolase</keyword>
<evidence type="ECO:0000256" key="12">
    <source>
        <dbReference type="SAM" id="MobiDB-lite"/>
    </source>
</evidence>
<dbReference type="InterPro" id="IPR000212">
    <property type="entry name" value="DNA_helicase_UvrD/REP"/>
</dbReference>
<evidence type="ECO:0000313" key="15">
    <source>
        <dbReference type="EMBL" id="KAK7202412.1"/>
    </source>
</evidence>
<dbReference type="RefSeq" id="XP_064765445.1">
    <property type="nucleotide sequence ID" value="XM_064909340.1"/>
</dbReference>
<evidence type="ECO:0000313" key="16">
    <source>
        <dbReference type="Proteomes" id="UP001498771"/>
    </source>
</evidence>
<dbReference type="PROSITE" id="PS51198">
    <property type="entry name" value="UVRD_HELICASE_ATP_BIND"/>
    <property type="match status" value="1"/>
</dbReference>
<dbReference type="GeneID" id="90034852"/>
<dbReference type="InterPro" id="IPR013986">
    <property type="entry name" value="DExx_box_DNA_helicase_dom_sf"/>
</dbReference>
<feature type="binding site" evidence="11">
    <location>
        <begin position="88"/>
        <end position="95"/>
    </location>
    <ligand>
        <name>ATP</name>
        <dbReference type="ChEBI" id="CHEBI:30616"/>
    </ligand>
</feature>
<organism evidence="15 16">
    <name type="scientific">Myxozyma melibiosi</name>
    <dbReference type="NCBI Taxonomy" id="54550"/>
    <lineage>
        <taxon>Eukaryota</taxon>
        <taxon>Fungi</taxon>
        <taxon>Dikarya</taxon>
        <taxon>Ascomycota</taxon>
        <taxon>Saccharomycotina</taxon>
        <taxon>Lipomycetes</taxon>
        <taxon>Lipomycetales</taxon>
        <taxon>Lipomycetaceae</taxon>
        <taxon>Myxozyma</taxon>
    </lineage>
</organism>
<evidence type="ECO:0000259" key="13">
    <source>
        <dbReference type="PROSITE" id="PS51198"/>
    </source>
</evidence>
<evidence type="ECO:0000256" key="8">
    <source>
        <dbReference type="ARBA" id="ARBA00034617"/>
    </source>
</evidence>
<dbReference type="Proteomes" id="UP001498771">
    <property type="component" value="Unassembled WGS sequence"/>
</dbReference>
<evidence type="ECO:0000256" key="2">
    <source>
        <dbReference type="ARBA" id="ARBA00022741"/>
    </source>
</evidence>
<evidence type="ECO:0000256" key="5">
    <source>
        <dbReference type="ARBA" id="ARBA00022840"/>
    </source>
</evidence>
<comment type="catalytic activity">
    <reaction evidence="10">
        <text>ATP + H2O = ADP + phosphate + H(+)</text>
        <dbReference type="Rhea" id="RHEA:13065"/>
        <dbReference type="ChEBI" id="CHEBI:15377"/>
        <dbReference type="ChEBI" id="CHEBI:15378"/>
        <dbReference type="ChEBI" id="CHEBI:30616"/>
        <dbReference type="ChEBI" id="CHEBI:43474"/>
        <dbReference type="ChEBI" id="CHEBI:456216"/>
        <dbReference type="EC" id="5.6.2.4"/>
    </reaction>
</comment>
<dbReference type="GO" id="GO:0016787">
    <property type="term" value="F:hydrolase activity"/>
    <property type="evidence" value="ECO:0007669"/>
    <property type="project" value="UniProtKB-KW"/>
</dbReference>
<dbReference type="InterPro" id="IPR014017">
    <property type="entry name" value="DNA_helicase_UvrD-like_C"/>
</dbReference>
<accession>A0ABR1EY41</accession>
<evidence type="ECO:0000256" key="9">
    <source>
        <dbReference type="ARBA" id="ARBA00034808"/>
    </source>
</evidence>
<feature type="domain" description="UvrD-like helicase ATP-binding" evidence="13">
    <location>
        <begin position="67"/>
        <end position="340"/>
    </location>
</feature>
<dbReference type="Gene3D" id="1.10.10.160">
    <property type="match status" value="1"/>
</dbReference>
<dbReference type="Gene3D" id="1.10.486.10">
    <property type="entry name" value="PCRA, domain 4"/>
    <property type="match status" value="1"/>
</dbReference>
<feature type="region of interest" description="Disordered" evidence="12">
    <location>
        <begin position="1"/>
        <end position="51"/>
    </location>
</feature>
<dbReference type="EC" id="5.6.2.4" evidence="9"/>
<gene>
    <name evidence="15" type="ORF">BZA70DRAFT_103434</name>
</gene>
<dbReference type="EMBL" id="JBBJBU010000018">
    <property type="protein sequence ID" value="KAK7202412.1"/>
    <property type="molecule type" value="Genomic_DNA"/>
</dbReference>
<dbReference type="InterPro" id="IPR014016">
    <property type="entry name" value="UvrD-like_ATP-bd"/>
</dbReference>
<keyword evidence="5 11" id="KW-0067">ATP-binding</keyword>
<comment type="similarity">
    <text evidence="1">Belongs to the helicase family. UvrD subfamily.</text>
</comment>
<keyword evidence="16" id="KW-1185">Reference proteome</keyword>
<keyword evidence="4 11" id="KW-0347">Helicase</keyword>
<keyword evidence="6" id="KW-0238">DNA-binding</keyword>
<comment type="caution">
    <text evidence="15">The sequence shown here is derived from an EMBL/GenBank/DDBJ whole genome shotgun (WGS) entry which is preliminary data.</text>
</comment>
<sequence>MDHSVHSDVNTTSREIEERLPVYEEEQEEERTLQPPAESPSVSDDDPSRAPVIKEIIKTPPRRLRLMLNEAQAKSVTHPLASQLQILAGPGTGKTKTLISRVMYLLSQNVHPSDMIITTFTVKAANEMRERLAEMIGPSVANRLILGTFHSISRKYLHKYGHLIGIPSGFTIADDSDSLHYVKDLCKDMGFKEGRTEARRVRDLISKAKAHGYFPDSPGVTAEINGIELEVYKKYQEKLQDSKTLDFDDLLLQCVKLLQRFPKVVSNIQAVLVDEYQDTNSVQYNLMKLFAKERENITIVGDPDQSIYGFRAALATNLSLMAEDFPATTIISLEENYRSSGHILDAALTVIQQDTERIKKEVRPNHDMGAKPSYISVMDTTAEARLIAEEVERLLTLSCGILKPADFVVLVRTGFAMKPIEAALTRVGIDYRVVGGSRFWDREEIKLVLSYLHLIKNRRSQSLLNIINSPRRGIGGMAMVALLGHANAHEVPLWDAIVLATQGELKEENRSAAGEYDKAFAGEAGV</sequence>
<dbReference type="PROSITE" id="PS51217">
    <property type="entry name" value="UVRD_HELICASE_CTER"/>
    <property type="match status" value="1"/>
</dbReference>
<evidence type="ECO:0000256" key="4">
    <source>
        <dbReference type="ARBA" id="ARBA00022806"/>
    </source>
</evidence>
<name>A0ABR1EY41_9ASCO</name>
<evidence type="ECO:0000256" key="3">
    <source>
        <dbReference type="ARBA" id="ARBA00022801"/>
    </source>
</evidence>
<dbReference type="Pfam" id="PF00580">
    <property type="entry name" value="UvrD-helicase"/>
    <property type="match status" value="1"/>
</dbReference>
<dbReference type="SUPFAM" id="SSF52540">
    <property type="entry name" value="P-loop containing nucleoside triphosphate hydrolases"/>
    <property type="match status" value="1"/>
</dbReference>
<comment type="catalytic activity">
    <reaction evidence="8">
        <text>Couples ATP hydrolysis with the unwinding of duplex DNA by translocating in the 3'-5' direction.</text>
        <dbReference type="EC" id="5.6.2.4"/>
    </reaction>
</comment>
<dbReference type="PANTHER" id="PTHR11070:SF2">
    <property type="entry name" value="ATP-DEPENDENT DNA HELICASE SRS2"/>
    <property type="match status" value="1"/>
</dbReference>
<dbReference type="CDD" id="cd17932">
    <property type="entry name" value="DEXQc_UvrD"/>
    <property type="match status" value="1"/>
</dbReference>
<keyword evidence="7" id="KW-0413">Isomerase</keyword>
<evidence type="ECO:0000256" key="1">
    <source>
        <dbReference type="ARBA" id="ARBA00009922"/>
    </source>
</evidence>
<evidence type="ECO:0000256" key="6">
    <source>
        <dbReference type="ARBA" id="ARBA00023125"/>
    </source>
</evidence>
<keyword evidence="2 11" id="KW-0547">Nucleotide-binding</keyword>
<proteinExistence type="inferred from homology"/>